<feature type="domain" description="LysM" evidence="2">
    <location>
        <begin position="46"/>
        <end position="92"/>
    </location>
</feature>
<dbReference type="EMBL" id="HACM01012025">
    <property type="protein sequence ID" value="CRZ12467.1"/>
    <property type="molecule type" value="Transcribed_RNA"/>
</dbReference>
<protein>
    <recommendedName>
        <fullName evidence="2">LysM domain-containing protein</fullName>
    </recommendedName>
</protein>
<reference evidence="3" key="1">
    <citation type="submission" date="2015-04" db="EMBL/GenBank/DDBJ databases">
        <title>The genome sequence of the plant pathogenic Rhizarian Plasmodiophora brassicae reveals insights in its biotrophic life cycle and the origin of chitin synthesis.</title>
        <authorList>
            <person name="Schwelm A."/>
            <person name="Fogelqvist J."/>
            <person name="Knaust A."/>
            <person name="Julke S."/>
            <person name="Lilja T."/>
            <person name="Dhandapani V."/>
            <person name="Bonilla-Rosso G."/>
            <person name="Karlsson M."/>
            <person name="Shevchenko A."/>
            <person name="Choi S.R."/>
            <person name="Kim H.G."/>
            <person name="Park J.Y."/>
            <person name="Lim Y.P."/>
            <person name="Ludwig-Muller J."/>
            <person name="Dixelius C."/>
        </authorList>
    </citation>
    <scope>NUCLEOTIDE SEQUENCE</scope>
    <source>
        <tissue evidence="3">Potato root galls</tissue>
    </source>
</reference>
<name>A0A0H5RFY8_9EUKA</name>
<proteinExistence type="predicted"/>
<dbReference type="SUPFAM" id="SSF54106">
    <property type="entry name" value="LysM domain"/>
    <property type="match status" value="1"/>
</dbReference>
<dbReference type="CDD" id="cd00118">
    <property type="entry name" value="LysM"/>
    <property type="match status" value="1"/>
</dbReference>
<dbReference type="Gene3D" id="3.10.350.10">
    <property type="entry name" value="LysM domain"/>
    <property type="match status" value="1"/>
</dbReference>
<accession>A0A0H5RFY8</accession>
<dbReference type="InterPro" id="IPR018392">
    <property type="entry name" value="LysM"/>
</dbReference>
<evidence type="ECO:0000313" key="3">
    <source>
        <dbReference type="EMBL" id="CRZ12467.1"/>
    </source>
</evidence>
<dbReference type="PROSITE" id="PS51782">
    <property type="entry name" value="LYSM"/>
    <property type="match status" value="1"/>
</dbReference>
<organism evidence="3">
    <name type="scientific">Spongospora subterranea</name>
    <dbReference type="NCBI Taxonomy" id="70186"/>
    <lineage>
        <taxon>Eukaryota</taxon>
        <taxon>Sar</taxon>
        <taxon>Rhizaria</taxon>
        <taxon>Endomyxa</taxon>
        <taxon>Phytomyxea</taxon>
        <taxon>Plasmodiophorida</taxon>
        <taxon>Plasmodiophoridae</taxon>
        <taxon>Spongospora</taxon>
    </lineage>
</organism>
<dbReference type="SMART" id="SM00257">
    <property type="entry name" value="LysM"/>
    <property type="match status" value="1"/>
</dbReference>
<feature type="non-terminal residue" evidence="3">
    <location>
        <position position="1"/>
    </location>
</feature>
<evidence type="ECO:0000259" key="2">
    <source>
        <dbReference type="PROSITE" id="PS51782"/>
    </source>
</evidence>
<feature type="region of interest" description="Disordered" evidence="1">
    <location>
        <begin position="122"/>
        <end position="141"/>
    </location>
</feature>
<dbReference type="Pfam" id="PF01476">
    <property type="entry name" value="LysM"/>
    <property type="match status" value="1"/>
</dbReference>
<dbReference type="AlphaFoldDB" id="A0A0H5RFY8"/>
<sequence length="141" mass="15892">YRVSHDHDFIPNSSISVRWSVFESTNRTMELLFRSVDDPEDKRQFVTHEVAADDNLVAIAVRYQTTVAAIRRLNRVPADSCSLWPAVTRLSIPLHGIYVPVGDTLKEARIGLQLPPRGSCERGQGDFEMMPLDSHQSSNVD</sequence>
<evidence type="ECO:0000256" key="1">
    <source>
        <dbReference type="SAM" id="MobiDB-lite"/>
    </source>
</evidence>
<dbReference type="InterPro" id="IPR036779">
    <property type="entry name" value="LysM_dom_sf"/>
</dbReference>